<protein>
    <submittedName>
        <fullName evidence="2">Uncharacterized protein</fullName>
    </submittedName>
</protein>
<sequence>MEHHNKPNSSLQDAPRYLAVADSSITAPAAPSWRQHQQQQQQQQQQAGADAGAVTVTNPSARVNPLVAQMTKLPPKKVMRPPLSQ</sequence>
<keyword evidence="3" id="KW-1185">Reference proteome</keyword>
<gene>
    <name evidence="2" type="ORF">OEZ85_009675</name>
</gene>
<dbReference type="Proteomes" id="UP001244341">
    <property type="component" value="Chromosome 9b"/>
</dbReference>
<evidence type="ECO:0000256" key="1">
    <source>
        <dbReference type="SAM" id="MobiDB-lite"/>
    </source>
</evidence>
<evidence type="ECO:0000313" key="2">
    <source>
        <dbReference type="EMBL" id="WIA18203.1"/>
    </source>
</evidence>
<evidence type="ECO:0000313" key="3">
    <source>
        <dbReference type="Proteomes" id="UP001244341"/>
    </source>
</evidence>
<organism evidence="2 3">
    <name type="scientific">Tetradesmus obliquus</name>
    <name type="common">Green alga</name>
    <name type="synonym">Acutodesmus obliquus</name>
    <dbReference type="NCBI Taxonomy" id="3088"/>
    <lineage>
        <taxon>Eukaryota</taxon>
        <taxon>Viridiplantae</taxon>
        <taxon>Chlorophyta</taxon>
        <taxon>core chlorophytes</taxon>
        <taxon>Chlorophyceae</taxon>
        <taxon>CS clade</taxon>
        <taxon>Sphaeropleales</taxon>
        <taxon>Scenedesmaceae</taxon>
        <taxon>Tetradesmus</taxon>
    </lineage>
</organism>
<reference evidence="2 3" key="1">
    <citation type="submission" date="2023-05" db="EMBL/GenBank/DDBJ databases">
        <title>A 100% complete, gapless, phased diploid assembly of the Scenedesmus obliquus UTEX 3031 genome.</title>
        <authorList>
            <person name="Biondi T.C."/>
            <person name="Hanschen E.R."/>
            <person name="Kwon T."/>
            <person name="Eng W."/>
            <person name="Kruse C.P.S."/>
            <person name="Koehler S.I."/>
            <person name="Kunde Y."/>
            <person name="Gleasner C.D."/>
            <person name="You Mak K.T."/>
            <person name="Polle J."/>
            <person name="Hovde B.T."/>
            <person name="Starkenburg S.R."/>
        </authorList>
    </citation>
    <scope>NUCLEOTIDE SEQUENCE [LARGE SCALE GENOMIC DNA]</scope>
    <source>
        <strain evidence="2 3">DOE0152z</strain>
    </source>
</reference>
<dbReference type="EMBL" id="CP126216">
    <property type="protein sequence ID" value="WIA18203.1"/>
    <property type="molecule type" value="Genomic_DNA"/>
</dbReference>
<accession>A0ABY8UC35</accession>
<feature type="compositionally biased region" description="Low complexity" evidence="1">
    <location>
        <begin position="35"/>
        <end position="46"/>
    </location>
</feature>
<name>A0ABY8UC35_TETOB</name>
<feature type="region of interest" description="Disordered" evidence="1">
    <location>
        <begin position="1"/>
        <end position="85"/>
    </location>
</feature>
<proteinExistence type="predicted"/>